<organism evidence="2 3">
    <name type="scientific">Reticulibacter mediterranei</name>
    <dbReference type="NCBI Taxonomy" id="2778369"/>
    <lineage>
        <taxon>Bacteria</taxon>
        <taxon>Bacillati</taxon>
        <taxon>Chloroflexota</taxon>
        <taxon>Ktedonobacteria</taxon>
        <taxon>Ktedonobacterales</taxon>
        <taxon>Reticulibacteraceae</taxon>
        <taxon>Reticulibacter</taxon>
    </lineage>
</organism>
<dbReference type="RefSeq" id="WP_220210242.1">
    <property type="nucleotide sequence ID" value="NZ_BNJK01000002.1"/>
</dbReference>
<keyword evidence="3" id="KW-1185">Reference proteome</keyword>
<gene>
    <name evidence="2" type="ORF">KSF_096510</name>
</gene>
<evidence type="ECO:0000313" key="3">
    <source>
        <dbReference type="Proteomes" id="UP000597444"/>
    </source>
</evidence>
<accession>A0A8J3ISG1</accession>
<reference evidence="2" key="1">
    <citation type="submission" date="2020-10" db="EMBL/GenBank/DDBJ databases">
        <title>Taxonomic study of unclassified bacteria belonging to the class Ktedonobacteria.</title>
        <authorList>
            <person name="Yabe S."/>
            <person name="Wang C.M."/>
            <person name="Zheng Y."/>
            <person name="Sakai Y."/>
            <person name="Cavaletti L."/>
            <person name="Monciardini P."/>
            <person name="Donadio S."/>
        </authorList>
    </citation>
    <scope>NUCLEOTIDE SEQUENCE</scope>
    <source>
        <strain evidence="2">ID150040</strain>
    </source>
</reference>
<evidence type="ECO:0000313" key="2">
    <source>
        <dbReference type="EMBL" id="GHO99603.1"/>
    </source>
</evidence>
<keyword evidence="1" id="KW-0812">Transmembrane</keyword>
<keyword evidence="1" id="KW-1133">Transmembrane helix</keyword>
<dbReference type="Gene3D" id="2.60.120.560">
    <property type="entry name" value="Exo-inulinase, domain 1"/>
    <property type="match status" value="1"/>
</dbReference>
<comment type="caution">
    <text evidence="2">The sequence shown here is derived from an EMBL/GenBank/DDBJ whole genome shotgun (WGS) entry which is preliminary data.</text>
</comment>
<protein>
    <recommendedName>
        <fullName evidence="4">3-keto-disaccharide hydrolase domain-containing protein</fullName>
    </recommendedName>
</protein>
<dbReference type="AlphaFoldDB" id="A0A8J3ISG1"/>
<dbReference type="EMBL" id="BNJK01000002">
    <property type="protein sequence ID" value="GHO99603.1"/>
    <property type="molecule type" value="Genomic_DNA"/>
</dbReference>
<evidence type="ECO:0008006" key="4">
    <source>
        <dbReference type="Google" id="ProtNLM"/>
    </source>
</evidence>
<evidence type="ECO:0000256" key="1">
    <source>
        <dbReference type="SAM" id="Phobius"/>
    </source>
</evidence>
<dbReference type="Proteomes" id="UP000597444">
    <property type="component" value="Unassembled WGS sequence"/>
</dbReference>
<keyword evidence="1" id="KW-0472">Membrane</keyword>
<proteinExistence type="predicted"/>
<feature type="transmembrane region" description="Helical" evidence="1">
    <location>
        <begin position="21"/>
        <end position="42"/>
    </location>
</feature>
<name>A0A8J3ISG1_9CHLR</name>
<sequence length="287" mass="31461">MYENSSSTVQQTASDVRIKRIALLLVMIVIISGSSVLMFLFVRTTRLTGYSNGTATAALSTTAKEDATSIAQTKVAGTEITTSRATATVASVPDPYANGKLMLYDPLTTDQSTTQSWRWEQDSTCAFQGNAYHVTDVVRGYLVNCELTNDGNSVLNFSDFTLEVKMTILKGDEGGITFRQVNQPGYLGYRILFDKDSNYRFLLSTSSDTKELMSGASSAFHTGYGQTNTIGLVARGRSFTWYVNDQSAGSVSDSTYQLGSFDLEAATFSGHTEYPEVAYSNFKIWRL</sequence>